<dbReference type="EMBL" id="CP066802">
    <property type="protein sequence ID" value="QQM67569.1"/>
    <property type="molecule type" value="Genomic_DNA"/>
</dbReference>
<protein>
    <recommendedName>
        <fullName evidence="3">beta-N-acetylhexosaminidase</fullName>
        <ecNumber evidence="3">3.2.1.52</ecNumber>
    </recommendedName>
</protein>
<dbReference type="Gene3D" id="2.60.120.260">
    <property type="entry name" value="Galactose-binding domain-like"/>
    <property type="match status" value="2"/>
</dbReference>
<dbReference type="PRINTS" id="PR00738">
    <property type="entry name" value="GLHYDRLASE20"/>
</dbReference>
<evidence type="ECO:0000256" key="2">
    <source>
        <dbReference type="ARBA" id="ARBA00006285"/>
    </source>
</evidence>
<comment type="similarity">
    <text evidence="2">Belongs to the glycosyl hydrolase 20 family.</text>
</comment>
<gene>
    <name evidence="10" type="ORF">JG540_01310</name>
</gene>
<dbReference type="InterPro" id="IPR029018">
    <property type="entry name" value="Hex-like_dom2"/>
</dbReference>
<dbReference type="RefSeq" id="WP_200276264.1">
    <property type="nucleotide sequence ID" value="NZ_CP066802.1"/>
</dbReference>
<dbReference type="Pfam" id="PF02838">
    <property type="entry name" value="Glyco_hydro_20b"/>
    <property type="match status" value="1"/>
</dbReference>
<dbReference type="SUPFAM" id="SSF49785">
    <property type="entry name" value="Galactose-binding domain-like"/>
    <property type="match status" value="2"/>
</dbReference>
<comment type="catalytic activity">
    <reaction evidence="1">
        <text>Hydrolysis of terminal non-reducing N-acetyl-D-hexosamine residues in N-acetyl-beta-D-hexosaminides.</text>
        <dbReference type="EC" id="3.2.1.52"/>
    </reaction>
</comment>
<dbReference type="AlphaFoldDB" id="A0A7T7M9T5"/>
<dbReference type="GO" id="GO:0016020">
    <property type="term" value="C:membrane"/>
    <property type="evidence" value="ECO:0007669"/>
    <property type="project" value="TreeGrafter"/>
</dbReference>
<evidence type="ECO:0000256" key="3">
    <source>
        <dbReference type="ARBA" id="ARBA00012663"/>
    </source>
</evidence>
<feature type="region of interest" description="Disordered" evidence="7">
    <location>
        <begin position="469"/>
        <end position="490"/>
    </location>
</feature>
<feature type="region of interest" description="Disordered" evidence="7">
    <location>
        <begin position="1101"/>
        <end position="1145"/>
    </location>
</feature>
<proteinExistence type="inferred from homology"/>
<dbReference type="InterPro" id="IPR028994">
    <property type="entry name" value="Integrin_alpha_N"/>
</dbReference>
<evidence type="ECO:0000256" key="6">
    <source>
        <dbReference type="PIRSR" id="PIRSR625705-1"/>
    </source>
</evidence>
<accession>A0A7T7M9T5</accession>
<evidence type="ECO:0000256" key="4">
    <source>
        <dbReference type="ARBA" id="ARBA00022801"/>
    </source>
</evidence>
<dbReference type="GO" id="GO:0005975">
    <property type="term" value="P:carbohydrate metabolic process"/>
    <property type="evidence" value="ECO:0007669"/>
    <property type="project" value="InterPro"/>
</dbReference>
<dbReference type="InterPro" id="IPR025705">
    <property type="entry name" value="Beta_hexosaminidase_sua/sub"/>
</dbReference>
<dbReference type="GO" id="GO:0030203">
    <property type="term" value="P:glycosaminoglycan metabolic process"/>
    <property type="evidence" value="ECO:0007669"/>
    <property type="project" value="TreeGrafter"/>
</dbReference>
<dbReference type="PROSITE" id="PS50022">
    <property type="entry name" value="FA58C_3"/>
    <property type="match status" value="2"/>
</dbReference>
<dbReference type="EC" id="3.2.1.52" evidence="3"/>
<keyword evidence="11" id="KW-1185">Reference proteome</keyword>
<dbReference type="SUPFAM" id="SSF51445">
    <property type="entry name" value="(Trans)glycosidases"/>
    <property type="match status" value="1"/>
</dbReference>
<dbReference type="InterPro" id="IPR000421">
    <property type="entry name" value="FA58C"/>
</dbReference>
<dbReference type="SUPFAM" id="SSF69318">
    <property type="entry name" value="Integrin alpha N-terminal domain"/>
    <property type="match status" value="1"/>
</dbReference>
<dbReference type="Pfam" id="PF00754">
    <property type="entry name" value="F5_F8_type_C"/>
    <property type="match status" value="1"/>
</dbReference>
<evidence type="ECO:0000256" key="1">
    <source>
        <dbReference type="ARBA" id="ARBA00001231"/>
    </source>
</evidence>
<dbReference type="InterPro" id="IPR008979">
    <property type="entry name" value="Galactose-bd-like_sf"/>
</dbReference>
<dbReference type="PANTHER" id="PTHR22600">
    <property type="entry name" value="BETA-HEXOSAMINIDASE"/>
    <property type="match status" value="1"/>
</dbReference>
<evidence type="ECO:0000313" key="10">
    <source>
        <dbReference type="EMBL" id="QQM67569.1"/>
    </source>
</evidence>
<reference evidence="10 11" key="1">
    <citation type="submission" date="2020-12" db="EMBL/GenBank/DDBJ databases">
        <authorList>
            <person name="Zhou J."/>
        </authorList>
    </citation>
    <scope>NUCLEOTIDE SEQUENCE [LARGE SCALE GENOMIC DNA]</scope>
    <source>
        <strain evidence="10 11">CCUG 61299</strain>
    </source>
</reference>
<evidence type="ECO:0000259" key="9">
    <source>
        <dbReference type="PROSITE" id="PS50022"/>
    </source>
</evidence>
<sequence>MRIRPNSLLARLCAVAGALAISGLGVGAAAPGTTPAAVAADAANVALATAGARVTASGTEVSDRFQPDTIIDGNTEGASRWSSDKSDQAWIAVELAQSTTVDHVTIHWETACAAAYHLEVSNDGAQWTRATDTIRPTCGTVDTQSLKPEVAGQQWKHVKMQAEARTPFNGQYYGVSLYELEVWNGPVPQSPDTKLHLVPLPTDLQDDSATKQPFTLDPSSRVVVAGDKGAAVAEILASELRAATGYEIPVVESNGAKDTDIVLATGDPAVGKGRAQEAYSLTVSSEGVLVTASSDHGLFNGTRTLKQLFPPAVESPTAVTQVWTAPAVSIKDAPRFEYRSIMLDPARSFLPVEDVKKIIDQMGDLKMSSLHLHLADDQGWRIEITNDGRVQGDTIDYTRLTEVSGKTSMNTHDRAPDNELGRTGFYTQAQYKEIVAYAGAKHITVIPEIDLPGHTNAALHAIPELNTAGASHQGTSEQPTAPANGTGSVGYSYLDPDSEVSYTFMRHVLKQVAAMTPGPYLHVGGDESHDFVTRHGIADFNEMVRRIGEIVRETGKNRLGWSEIATSTLQAGDGVQYWVGDTRNVTRAVTREGAKVLMTKADAAYLDQKYTPKTPIAISWACSGDCDLRHYYTWDPATVIGGVDDSKLLGLEGPLWSETQRGGDQTEFLLWARAASHAEIGWSEQSDRDVNDFVKRMVTQGSRWAFEHTNYFDSPQVTWGVDLAGTAGLTAPTGQEVTLPLGLLSAPGTKTDGTSLTVDTVDDADGRSASVLPAGSSVSVSWGDGSADTTATIKADRPRTAYYAAGLYRLLGSHRYASAGDYTLTLTVGGKSVTTVVHVADGATATALPAEWDPSVSATANVPDTDFKVGDRVLMEVRGFEPGSYVAISIGGVELGRFRADQDGNRLEQWVNIPGFVYDGADQDLTFSNGTRSVTVKVSVNGGRVRLANALDHSELTLVDFDSEETVGEPRPNGPAAAAIDGDPASFWHTRWKGGSDQFPHHITLGLPQGKTCKVTGFEYTGRRDLSNTRVKDYTLSVSEDGSSWTEVASGRLEDTASPQAVNLPAEKVAQAKLVKMTQLSSHNGDAFGGAAEIRVGALCAEPGEQPGDGPTAGPSASPSAAPSASPSAEPTVKPTGAPGGPVVPEGAKPAYVSAVEAKGNGKLLYGDWDGDGDDSWAVRVGTRVVFYADNRVDAPVYASISLGRSTDQVLVGDWDGDGYDTLALRRGTTVLTQKKLTSTSTERVVVEGITRTSPVKVVKGVEPGGRDVIVLG</sequence>
<dbReference type="Proteomes" id="UP000595895">
    <property type="component" value="Chromosome"/>
</dbReference>
<dbReference type="InterPro" id="IPR015882">
    <property type="entry name" value="HEX_bac_N"/>
</dbReference>
<dbReference type="GO" id="GO:0004563">
    <property type="term" value="F:beta-N-acetylhexosaminidase activity"/>
    <property type="evidence" value="ECO:0007669"/>
    <property type="project" value="UniProtKB-EC"/>
</dbReference>
<dbReference type="KEGG" id="awe:JG540_01310"/>
<dbReference type="Gene3D" id="3.30.379.10">
    <property type="entry name" value="Chitobiase/beta-hexosaminidase domain 2-like"/>
    <property type="match status" value="1"/>
</dbReference>
<feature type="compositionally biased region" description="Polar residues" evidence="7">
    <location>
        <begin position="469"/>
        <end position="486"/>
    </location>
</feature>
<dbReference type="InterPro" id="IPR015883">
    <property type="entry name" value="Glyco_hydro_20_cat"/>
</dbReference>
<dbReference type="InterPro" id="IPR017853">
    <property type="entry name" value="GH"/>
</dbReference>
<dbReference type="Gene3D" id="3.20.20.80">
    <property type="entry name" value="Glycosidases"/>
    <property type="match status" value="1"/>
</dbReference>
<evidence type="ECO:0000256" key="8">
    <source>
        <dbReference type="SAM" id="SignalP"/>
    </source>
</evidence>
<keyword evidence="8" id="KW-0732">Signal</keyword>
<feature type="signal peptide" evidence="8">
    <location>
        <begin position="1"/>
        <end position="28"/>
    </location>
</feature>
<feature type="domain" description="F5/8 type C" evidence="9">
    <location>
        <begin position="933"/>
        <end position="1077"/>
    </location>
</feature>
<dbReference type="SUPFAM" id="SSF55545">
    <property type="entry name" value="beta-N-acetylhexosaminidase-like domain"/>
    <property type="match status" value="1"/>
</dbReference>
<evidence type="ECO:0000256" key="5">
    <source>
        <dbReference type="ARBA" id="ARBA00023295"/>
    </source>
</evidence>
<name>A0A7T7M9T5_9ACTO</name>
<evidence type="ECO:0000313" key="11">
    <source>
        <dbReference type="Proteomes" id="UP000595895"/>
    </source>
</evidence>
<feature type="chain" id="PRO_5038712935" description="beta-N-acetylhexosaminidase" evidence="8">
    <location>
        <begin position="29"/>
        <end position="1273"/>
    </location>
</feature>
<keyword evidence="4 10" id="KW-0378">Hydrolase</keyword>
<dbReference type="Pfam" id="PF22633">
    <property type="entry name" value="F5_F8_type_C_2"/>
    <property type="match status" value="1"/>
</dbReference>
<feature type="domain" description="F5/8 type C" evidence="9">
    <location>
        <begin position="33"/>
        <end position="185"/>
    </location>
</feature>
<dbReference type="CDD" id="cd06568">
    <property type="entry name" value="GH20_SpHex_like"/>
    <property type="match status" value="1"/>
</dbReference>
<organism evidence="10 11">
    <name type="scientific">Actinomyces weissii</name>
    <dbReference type="NCBI Taxonomy" id="675090"/>
    <lineage>
        <taxon>Bacteria</taxon>
        <taxon>Bacillati</taxon>
        <taxon>Actinomycetota</taxon>
        <taxon>Actinomycetes</taxon>
        <taxon>Actinomycetales</taxon>
        <taxon>Actinomycetaceae</taxon>
        <taxon>Actinomyces</taxon>
    </lineage>
</organism>
<dbReference type="Pfam" id="PF00728">
    <property type="entry name" value="Glyco_hydro_20"/>
    <property type="match status" value="1"/>
</dbReference>
<evidence type="ECO:0000256" key="7">
    <source>
        <dbReference type="SAM" id="MobiDB-lite"/>
    </source>
</evidence>
<feature type="active site" description="Proton donor" evidence="6">
    <location>
        <position position="527"/>
    </location>
</feature>
<keyword evidence="5" id="KW-0326">Glycosidase</keyword>
<feature type="compositionally biased region" description="Low complexity" evidence="7">
    <location>
        <begin position="1108"/>
        <end position="1145"/>
    </location>
</feature>
<dbReference type="PANTHER" id="PTHR22600:SF57">
    <property type="entry name" value="BETA-N-ACETYLHEXOSAMINIDASE"/>
    <property type="match status" value="1"/>
</dbReference>